<comment type="caution">
    <text evidence="1">The sequence shown here is derived from an EMBL/GenBank/DDBJ whole genome shotgun (WGS) entry which is preliminary data.</text>
</comment>
<name>A0AA37X116_9RHOB</name>
<reference evidence="1 2" key="1">
    <citation type="journal article" date="2014" name="Int. J. Syst. Evol. Microbiol.">
        <title>Complete genome sequence of Corynebacterium casei LMG S-19264T (=DSM 44701T), isolated from a smear-ripened cheese.</title>
        <authorList>
            <consortium name="US DOE Joint Genome Institute (JGI-PGF)"/>
            <person name="Walter F."/>
            <person name="Albersmeier A."/>
            <person name="Kalinowski J."/>
            <person name="Ruckert C."/>
        </authorList>
    </citation>
    <scope>NUCLEOTIDE SEQUENCE [LARGE SCALE GENOMIC DNA]</scope>
    <source>
        <strain evidence="1 2">NBRC 111766</strain>
    </source>
</reference>
<gene>
    <name evidence="1" type="ORF">GCM10010873_27410</name>
</gene>
<protein>
    <recommendedName>
        <fullName evidence="3">BrnA antitoxin of type II toxin-antitoxin system</fullName>
    </recommendedName>
</protein>
<organism evidence="1 2">
    <name type="scientific">Cypionkella aquatica</name>
    <dbReference type="NCBI Taxonomy" id="1756042"/>
    <lineage>
        <taxon>Bacteria</taxon>
        <taxon>Pseudomonadati</taxon>
        <taxon>Pseudomonadota</taxon>
        <taxon>Alphaproteobacteria</taxon>
        <taxon>Rhodobacterales</taxon>
        <taxon>Paracoccaceae</taxon>
        <taxon>Cypionkella</taxon>
    </lineage>
</organism>
<sequence length="76" mass="8301">MIDPASEPDDDLPDMTTPYWAAKFAAARVQRGRPKSATPKISTTLRLDPEVLEAFKSSGPGWQSRMNDALRKAAGL</sequence>
<dbReference type="AlphaFoldDB" id="A0AA37X116"/>
<dbReference type="Proteomes" id="UP001157355">
    <property type="component" value="Unassembled WGS sequence"/>
</dbReference>
<accession>A0AA37X116</accession>
<keyword evidence="2" id="KW-1185">Reference proteome</keyword>
<dbReference type="Pfam" id="PF14384">
    <property type="entry name" value="BrnA_antitoxin"/>
    <property type="match status" value="1"/>
</dbReference>
<evidence type="ECO:0000313" key="1">
    <source>
        <dbReference type="EMBL" id="GLS87767.1"/>
    </source>
</evidence>
<proteinExistence type="predicted"/>
<evidence type="ECO:0000313" key="2">
    <source>
        <dbReference type="Proteomes" id="UP001157355"/>
    </source>
</evidence>
<dbReference type="InterPro" id="IPR025528">
    <property type="entry name" value="BrnA_antitoxin"/>
</dbReference>
<evidence type="ECO:0008006" key="3">
    <source>
        <dbReference type="Google" id="ProtNLM"/>
    </source>
</evidence>
<dbReference type="EMBL" id="BSPP01000010">
    <property type="protein sequence ID" value="GLS87767.1"/>
    <property type="molecule type" value="Genomic_DNA"/>
</dbReference>
<dbReference type="RefSeq" id="WP_284325938.1">
    <property type="nucleotide sequence ID" value="NZ_BSPP01000010.1"/>
</dbReference>